<dbReference type="Proteomes" id="UP000325577">
    <property type="component" value="Linkage Group LG8"/>
</dbReference>
<evidence type="ECO:0000256" key="1">
    <source>
        <dbReference type="SAM" id="SignalP"/>
    </source>
</evidence>
<gene>
    <name evidence="2" type="ORF">F0562_017072</name>
</gene>
<dbReference type="AlphaFoldDB" id="A0A5J4ZHT9"/>
<reference evidence="2 3" key="1">
    <citation type="submission" date="2019-09" db="EMBL/GenBank/DDBJ databases">
        <title>A chromosome-level genome assembly of the Chinese tupelo Nyssa sinensis.</title>
        <authorList>
            <person name="Yang X."/>
            <person name="Kang M."/>
            <person name="Yang Y."/>
            <person name="Xiong H."/>
            <person name="Wang M."/>
            <person name="Zhang Z."/>
            <person name="Wang Z."/>
            <person name="Wu H."/>
            <person name="Ma T."/>
            <person name="Liu J."/>
            <person name="Xi Z."/>
        </authorList>
    </citation>
    <scope>NUCLEOTIDE SEQUENCE [LARGE SCALE GENOMIC DNA]</scope>
    <source>
        <strain evidence="2">J267</strain>
        <tissue evidence="2">Leaf</tissue>
    </source>
</reference>
<name>A0A5J4ZHT9_9ASTE</name>
<organism evidence="2 3">
    <name type="scientific">Nyssa sinensis</name>
    <dbReference type="NCBI Taxonomy" id="561372"/>
    <lineage>
        <taxon>Eukaryota</taxon>
        <taxon>Viridiplantae</taxon>
        <taxon>Streptophyta</taxon>
        <taxon>Embryophyta</taxon>
        <taxon>Tracheophyta</taxon>
        <taxon>Spermatophyta</taxon>
        <taxon>Magnoliopsida</taxon>
        <taxon>eudicotyledons</taxon>
        <taxon>Gunneridae</taxon>
        <taxon>Pentapetalae</taxon>
        <taxon>asterids</taxon>
        <taxon>Cornales</taxon>
        <taxon>Nyssaceae</taxon>
        <taxon>Nyssa</taxon>
    </lineage>
</organism>
<keyword evidence="1" id="KW-0732">Signal</keyword>
<dbReference type="EMBL" id="CM018051">
    <property type="protein sequence ID" value="KAA8516817.1"/>
    <property type="molecule type" value="Genomic_DNA"/>
</dbReference>
<evidence type="ECO:0000313" key="3">
    <source>
        <dbReference type="Proteomes" id="UP000325577"/>
    </source>
</evidence>
<dbReference type="PROSITE" id="PS51257">
    <property type="entry name" value="PROKAR_LIPOPROTEIN"/>
    <property type="match status" value="1"/>
</dbReference>
<protein>
    <submittedName>
        <fullName evidence="2">Uncharacterized protein</fullName>
    </submittedName>
</protein>
<keyword evidence="3" id="KW-1185">Reference proteome</keyword>
<sequence>MAAVRILTIALILSILGCFAESNSDTNHVFSPCSDATVQQSDGFSFGIAFAKRTSFFYNNSLQLPPCDRRLSLSLSLSLRPTLSSLSSARRSMRSLFSLSTLLTSPRDLILGPVCFHQRKKSRKGFLWWVYGGICWSEICCEVPPAFVANSTYTVTSFTLVLEFKKGRLQNLYWKRDGCASCSGREDVRPYSIEVIRQVIVFCTTCASNILWWQPHVTPFTRASNVLVTSHCIHEPLVMHQGFHQCWNGSPYISTTASRWPCLMHCRWLRRRSSSSWWKRRTLPIECSVSSPKLLQHISCEHIEAIQLPYVKLIQVLCQHSFCNFSRWPNRWIIFPWTVNDGSHVQIA</sequence>
<proteinExistence type="predicted"/>
<feature type="chain" id="PRO_5023895759" evidence="1">
    <location>
        <begin position="23"/>
        <end position="348"/>
    </location>
</feature>
<dbReference type="OrthoDB" id="1885051at2759"/>
<feature type="signal peptide" evidence="1">
    <location>
        <begin position="1"/>
        <end position="22"/>
    </location>
</feature>
<evidence type="ECO:0000313" key="2">
    <source>
        <dbReference type="EMBL" id="KAA8516817.1"/>
    </source>
</evidence>
<accession>A0A5J4ZHT9</accession>